<dbReference type="SUPFAM" id="SSF57863">
    <property type="entry name" value="ArfGap/RecO-like zinc finger"/>
    <property type="match status" value="1"/>
</dbReference>
<accession>A0ABU9E8Z5</accession>
<evidence type="ECO:0000256" key="1">
    <source>
        <dbReference type="ARBA" id="ARBA00007452"/>
    </source>
</evidence>
<keyword evidence="3 7" id="KW-0227">DNA damage</keyword>
<dbReference type="InterPro" id="IPR037278">
    <property type="entry name" value="ARFGAP/RecO"/>
</dbReference>
<keyword evidence="5 7" id="KW-0234">DNA repair</keyword>
<evidence type="ECO:0000256" key="7">
    <source>
        <dbReference type="HAMAP-Rule" id="MF_00201"/>
    </source>
</evidence>
<dbReference type="InterPro" id="IPR022572">
    <property type="entry name" value="DNA_rep/recomb_RecO_N"/>
</dbReference>
<dbReference type="Pfam" id="PF11967">
    <property type="entry name" value="RecO_N"/>
    <property type="match status" value="1"/>
</dbReference>
<evidence type="ECO:0000256" key="6">
    <source>
        <dbReference type="ARBA" id="ARBA00033409"/>
    </source>
</evidence>
<evidence type="ECO:0000256" key="3">
    <source>
        <dbReference type="ARBA" id="ARBA00022763"/>
    </source>
</evidence>
<evidence type="ECO:0000259" key="8">
    <source>
        <dbReference type="Pfam" id="PF11967"/>
    </source>
</evidence>
<gene>
    <name evidence="7" type="primary">recO</name>
    <name evidence="9" type="ORF">WI372_09485</name>
</gene>
<dbReference type="Proteomes" id="UP001484239">
    <property type="component" value="Unassembled WGS sequence"/>
</dbReference>
<comment type="function">
    <text evidence="7">Involved in DNA repair and RecF pathway recombination.</text>
</comment>
<dbReference type="PANTHER" id="PTHR33991">
    <property type="entry name" value="DNA REPAIR PROTEIN RECO"/>
    <property type="match status" value="1"/>
</dbReference>
<evidence type="ECO:0000313" key="9">
    <source>
        <dbReference type="EMBL" id="MEK9501210.1"/>
    </source>
</evidence>
<dbReference type="Gene3D" id="2.40.50.140">
    <property type="entry name" value="Nucleic acid-binding proteins"/>
    <property type="match status" value="1"/>
</dbReference>
<reference evidence="9 10" key="1">
    <citation type="submission" date="2024-02" db="EMBL/GenBank/DDBJ databases">
        <title>A novel Gemmatimonadota bacterium.</title>
        <authorList>
            <person name="Du Z.-J."/>
            <person name="Ye Y.-Q."/>
        </authorList>
    </citation>
    <scope>NUCLEOTIDE SEQUENCE [LARGE SCALE GENOMIC DNA]</scope>
    <source>
        <strain evidence="9 10">DH-20</strain>
    </source>
</reference>
<dbReference type="InterPro" id="IPR042242">
    <property type="entry name" value="RecO_C"/>
</dbReference>
<dbReference type="EMBL" id="JBBHLI010000004">
    <property type="protein sequence ID" value="MEK9501210.1"/>
    <property type="molecule type" value="Genomic_DNA"/>
</dbReference>
<dbReference type="Gene3D" id="1.20.1440.120">
    <property type="entry name" value="Recombination protein O, C-terminal domain"/>
    <property type="match status" value="1"/>
</dbReference>
<dbReference type="Pfam" id="PF02565">
    <property type="entry name" value="RecO_C"/>
    <property type="match status" value="1"/>
</dbReference>
<keyword evidence="10" id="KW-1185">Reference proteome</keyword>
<name>A0ABU9E8Z5_9BACT</name>
<dbReference type="InterPro" id="IPR012340">
    <property type="entry name" value="NA-bd_OB-fold"/>
</dbReference>
<dbReference type="HAMAP" id="MF_00201">
    <property type="entry name" value="RecO"/>
    <property type="match status" value="1"/>
</dbReference>
<evidence type="ECO:0000256" key="4">
    <source>
        <dbReference type="ARBA" id="ARBA00023172"/>
    </source>
</evidence>
<sequence>MSATHTAALLLRAHPYGETSRVLRFLTRDRGIVGVMARGVRSGKGSGLDTFAGGRLTYYHKSNRDLHTFKEFGVERPRRGLGRHPLRLAGASVLADLVLRHGGDADAESLFDSLSRALDDLADADPPEVPSVLLREGWGLIAVLGYHPSLERCPRCGEVLGRDEVGRFDFEQGGVRCARCAEEGGGGPRLGPVARAQLAALVSGTVPPELRKPRAHLRLLSDFVTYHLAGSRELASFRVLGALLPSDD</sequence>
<dbReference type="InterPro" id="IPR003717">
    <property type="entry name" value="RecO"/>
</dbReference>
<feature type="domain" description="DNA replication/recombination mediator RecO N-terminal" evidence="8">
    <location>
        <begin position="1"/>
        <end position="72"/>
    </location>
</feature>
<dbReference type="PANTHER" id="PTHR33991:SF1">
    <property type="entry name" value="DNA REPAIR PROTEIN RECO"/>
    <property type="match status" value="1"/>
</dbReference>
<evidence type="ECO:0000313" key="10">
    <source>
        <dbReference type="Proteomes" id="UP001484239"/>
    </source>
</evidence>
<organism evidence="9 10">
    <name type="scientific">Gaopeijia maritima</name>
    <dbReference type="NCBI Taxonomy" id="3119007"/>
    <lineage>
        <taxon>Bacteria</taxon>
        <taxon>Pseudomonadati</taxon>
        <taxon>Gemmatimonadota</taxon>
        <taxon>Longimicrobiia</taxon>
        <taxon>Gaopeijiales</taxon>
        <taxon>Gaopeijiaceae</taxon>
        <taxon>Gaopeijia</taxon>
    </lineage>
</organism>
<dbReference type="RefSeq" id="WP_405277351.1">
    <property type="nucleotide sequence ID" value="NZ_CP144380.1"/>
</dbReference>
<dbReference type="SUPFAM" id="SSF50249">
    <property type="entry name" value="Nucleic acid-binding proteins"/>
    <property type="match status" value="1"/>
</dbReference>
<proteinExistence type="inferred from homology"/>
<evidence type="ECO:0000256" key="2">
    <source>
        <dbReference type="ARBA" id="ARBA00021310"/>
    </source>
</evidence>
<keyword evidence="4 7" id="KW-0233">DNA recombination</keyword>
<comment type="caution">
    <text evidence="9">The sequence shown here is derived from an EMBL/GenBank/DDBJ whole genome shotgun (WGS) entry which is preliminary data.</text>
</comment>
<comment type="similarity">
    <text evidence="1 7">Belongs to the RecO family.</text>
</comment>
<protein>
    <recommendedName>
        <fullName evidence="2 7">DNA repair protein RecO</fullName>
    </recommendedName>
    <alternativeName>
        <fullName evidence="6 7">Recombination protein O</fullName>
    </alternativeName>
</protein>
<evidence type="ECO:0000256" key="5">
    <source>
        <dbReference type="ARBA" id="ARBA00023204"/>
    </source>
</evidence>